<reference evidence="14 15" key="1">
    <citation type="journal article" date="2024" name="Nat. Commun.">
        <title>Phylogenomics reveals the evolutionary origins of lichenization in chlorophyte algae.</title>
        <authorList>
            <person name="Puginier C."/>
            <person name="Libourel C."/>
            <person name="Otte J."/>
            <person name="Skaloud P."/>
            <person name="Haon M."/>
            <person name="Grisel S."/>
            <person name="Petersen M."/>
            <person name="Berrin J.G."/>
            <person name="Delaux P.M."/>
            <person name="Dal Grande F."/>
            <person name="Keller J."/>
        </authorList>
    </citation>
    <scope>NUCLEOTIDE SEQUENCE [LARGE SCALE GENOMIC DNA]</scope>
    <source>
        <strain evidence="14 15">SAG 245.80</strain>
    </source>
</reference>
<accession>A0AAW1QML2</accession>
<evidence type="ECO:0000256" key="6">
    <source>
        <dbReference type="ARBA" id="ARBA00022771"/>
    </source>
</evidence>
<name>A0AAW1QML2_9CHLO</name>
<evidence type="ECO:0000256" key="5">
    <source>
        <dbReference type="ARBA" id="ARBA00022728"/>
    </source>
</evidence>
<comment type="subcellular location">
    <subcellularLocation>
        <location evidence="1">Nucleus</location>
    </subcellularLocation>
</comment>
<dbReference type="PROSITE" id="PS50103">
    <property type="entry name" value="ZF_C3H1"/>
    <property type="match status" value="1"/>
</dbReference>
<evidence type="ECO:0000256" key="8">
    <source>
        <dbReference type="ARBA" id="ARBA00022884"/>
    </source>
</evidence>
<keyword evidence="4 11" id="KW-0479">Metal-binding</keyword>
<dbReference type="Proteomes" id="UP001445335">
    <property type="component" value="Unassembled WGS sequence"/>
</dbReference>
<dbReference type="EMBL" id="JALJOU010000084">
    <property type="protein sequence ID" value="KAK9822689.1"/>
    <property type="molecule type" value="Genomic_DNA"/>
</dbReference>
<keyword evidence="15" id="KW-1185">Reference proteome</keyword>
<evidence type="ECO:0000256" key="12">
    <source>
        <dbReference type="SAM" id="MobiDB-lite"/>
    </source>
</evidence>
<dbReference type="GO" id="GO:0071006">
    <property type="term" value="C:U2-type catalytic step 1 spliceosome"/>
    <property type="evidence" value="ECO:0007669"/>
    <property type="project" value="TreeGrafter"/>
</dbReference>
<evidence type="ECO:0000256" key="4">
    <source>
        <dbReference type="ARBA" id="ARBA00022723"/>
    </source>
</evidence>
<feature type="region of interest" description="Disordered" evidence="12">
    <location>
        <begin position="30"/>
        <end position="62"/>
    </location>
</feature>
<keyword evidence="8" id="KW-0694">RNA-binding</keyword>
<evidence type="ECO:0000256" key="7">
    <source>
        <dbReference type="ARBA" id="ARBA00022833"/>
    </source>
</evidence>
<dbReference type="PANTHER" id="PTHR14089:SF2">
    <property type="entry name" value="PRE-MRNA-SPLICING FACTOR CWC2"/>
    <property type="match status" value="1"/>
</dbReference>
<dbReference type="InterPro" id="IPR012677">
    <property type="entry name" value="Nucleotide-bd_a/b_plait_sf"/>
</dbReference>
<dbReference type="GO" id="GO:0008270">
    <property type="term" value="F:zinc ion binding"/>
    <property type="evidence" value="ECO:0007669"/>
    <property type="project" value="UniProtKB-KW"/>
</dbReference>
<dbReference type="Pfam" id="PF16131">
    <property type="entry name" value="Torus"/>
    <property type="match status" value="1"/>
</dbReference>
<dbReference type="InterPro" id="IPR000504">
    <property type="entry name" value="RRM_dom"/>
</dbReference>
<evidence type="ECO:0000256" key="9">
    <source>
        <dbReference type="ARBA" id="ARBA00023187"/>
    </source>
</evidence>
<evidence type="ECO:0000256" key="11">
    <source>
        <dbReference type="PROSITE-ProRule" id="PRU00723"/>
    </source>
</evidence>
<feature type="domain" description="C3H1-type" evidence="13">
    <location>
        <begin position="62"/>
        <end position="89"/>
    </location>
</feature>
<dbReference type="GO" id="GO:0006397">
    <property type="term" value="P:mRNA processing"/>
    <property type="evidence" value="ECO:0007669"/>
    <property type="project" value="UniProtKB-KW"/>
</dbReference>
<keyword evidence="7 11" id="KW-0862">Zinc</keyword>
<evidence type="ECO:0000259" key="13">
    <source>
        <dbReference type="PROSITE" id="PS50103"/>
    </source>
</evidence>
<dbReference type="SUPFAM" id="SSF54928">
    <property type="entry name" value="RNA-binding domain, RBD"/>
    <property type="match status" value="1"/>
</dbReference>
<evidence type="ECO:0000313" key="14">
    <source>
        <dbReference type="EMBL" id="KAK9822689.1"/>
    </source>
</evidence>
<dbReference type="AlphaFoldDB" id="A0AAW1QML2"/>
<dbReference type="InterPro" id="IPR035979">
    <property type="entry name" value="RBD_domain_sf"/>
</dbReference>
<evidence type="ECO:0000256" key="10">
    <source>
        <dbReference type="ARBA" id="ARBA00023242"/>
    </source>
</evidence>
<protein>
    <recommendedName>
        <fullName evidence="13">C3H1-type domain-containing protein</fullName>
    </recommendedName>
</protein>
<keyword evidence="5" id="KW-0747">Spliceosome</keyword>
<dbReference type="PANTHER" id="PTHR14089">
    <property type="entry name" value="PRE-MRNA-SPLICING FACTOR RBM22"/>
    <property type="match status" value="1"/>
</dbReference>
<dbReference type="InterPro" id="IPR000571">
    <property type="entry name" value="Znf_CCCH"/>
</dbReference>
<keyword evidence="10" id="KW-0539">Nucleus</keyword>
<dbReference type="GO" id="GO:0017070">
    <property type="term" value="F:U6 snRNA binding"/>
    <property type="evidence" value="ECO:0007669"/>
    <property type="project" value="TreeGrafter"/>
</dbReference>
<organism evidence="14 15">
    <name type="scientific">Elliptochloris bilobata</name>
    <dbReference type="NCBI Taxonomy" id="381761"/>
    <lineage>
        <taxon>Eukaryota</taxon>
        <taxon>Viridiplantae</taxon>
        <taxon>Chlorophyta</taxon>
        <taxon>core chlorophytes</taxon>
        <taxon>Trebouxiophyceae</taxon>
        <taxon>Trebouxiophyceae incertae sedis</taxon>
        <taxon>Elliptochloris clade</taxon>
        <taxon>Elliptochloris</taxon>
    </lineage>
</organism>
<dbReference type="Pfam" id="PF00076">
    <property type="entry name" value="RRM_1"/>
    <property type="match status" value="1"/>
</dbReference>
<dbReference type="GO" id="GO:0000974">
    <property type="term" value="C:Prp19 complex"/>
    <property type="evidence" value="ECO:0007669"/>
    <property type="project" value="TreeGrafter"/>
</dbReference>
<sequence length="277" mass="30849">MAAQRAARKQVARPVVVDESIDKADYNIWHHKPNRRKAEPKRAATHRCHPARDSGRTRGSDSGASFRCIDFARGICAAGYSCNYLHRVPTAQDEARAATDLSVDTFGRGKVTEARDNRLGAGSFERDCRTLYVNYSGAISHMQTGLQAKQLLEPEFAEWGPLERTHIVHDKRLAFVTYTQRSSAEFAKEAMAQQRVPGGDMEGFLDVRWANEDPNPRAQARVKRAHADAYSQAVARSVDELPEAAKRARLMDLHIQASTRARGHCASAPYYPDTSAQ</sequence>
<dbReference type="GO" id="GO:0036002">
    <property type="term" value="F:pre-mRNA binding"/>
    <property type="evidence" value="ECO:0007669"/>
    <property type="project" value="TreeGrafter"/>
</dbReference>
<dbReference type="InterPro" id="IPR032297">
    <property type="entry name" value="Torus"/>
</dbReference>
<dbReference type="GO" id="GO:0008380">
    <property type="term" value="P:RNA splicing"/>
    <property type="evidence" value="ECO:0007669"/>
    <property type="project" value="UniProtKB-KW"/>
</dbReference>
<proteinExistence type="inferred from homology"/>
<keyword evidence="3" id="KW-0507">mRNA processing</keyword>
<dbReference type="GO" id="GO:0071007">
    <property type="term" value="C:U2-type catalytic step 2 spliceosome"/>
    <property type="evidence" value="ECO:0007669"/>
    <property type="project" value="TreeGrafter"/>
</dbReference>
<gene>
    <name evidence="14" type="ORF">WJX81_001179</name>
</gene>
<dbReference type="Gene3D" id="3.30.70.330">
    <property type="match status" value="1"/>
</dbReference>
<feature type="compositionally biased region" description="Basic and acidic residues" evidence="12">
    <location>
        <begin position="50"/>
        <end position="59"/>
    </location>
</feature>
<dbReference type="InterPro" id="IPR039171">
    <property type="entry name" value="Cwc2/Slt11"/>
</dbReference>
<evidence type="ECO:0000256" key="2">
    <source>
        <dbReference type="ARBA" id="ARBA00008024"/>
    </source>
</evidence>
<comment type="similarity">
    <text evidence="2">Belongs to the RRM CWC2 family.</text>
</comment>
<evidence type="ECO:0000256" key="1">
    <source>
        <dbReference type="ARBA" id="ARBA00004123"/>
    </source>
</evidence>
<keyword evidence="9" id="KW-0508">mRNA splicing</keyword>
<feature type="zinc finger region" description="C3H1-type" evidence="11">
    <location>
        <begin position="62"/>
        <end position="89"/>
    </location>
</feature>
<evidence type="ECO:0000313" key="15">
    <source>
        <dbReference type="Proteomes" id="UP001445335"/>
    </source>
</evidence>
<evidence type="ECO:0000256" key="3">
    <source>
        <dbReference type="ARBA" id="ARBA00022664"/>
    </source>
</evidence>
<comment type="caution">
    <text evidence="14">The sequence shown here is derived from an EMBL/GenBank/DDBJ whole genome shotgun (WGS) entry which is preliminary data.</text>
</comment>
<keyword evidence="6 11" id="KW-0863">Zinc-finger</keyword>